<proteinExistence type="predicted"/>
<dbReference type="EMBL" id="BK015348">
    <property type="protein sequence ID" value="DAE02632.1"/>
    <property type="molecule type" value="Genomic_DNA"/>
</dbReference>
<accession>A0A8S5P7I1</accession>
<protein>
    <submittedName>
        <fullName evidence="1">Uncharacterized protein</fullName>
    </submittedName>
</protein>
<evidence type="ECO:0000313" key="1">
    <source>
        <dbReference type="EMBL" id="DAE02632.1"/>
    </source>
</evidence>
<organism evidence="1">
    <name type="scientific">Siphoviridae sp. ctTwu10</name>
    <dbReference type="NCBI Taxonomy" id="2825525"/>
    <lineage>
        <taxon>Viruses</taxon>
        <taxon>Duplodnaviria</taxon>
        <taxon>Heunggongvirae</taxon>
        <taxon>Uroviricota</taxon>
        <taxon>Caudoviricetes</taxon>
    </lineage>
</organism>
<sequence>MKRPIYADCRAFSSAPYSKYTQSLIFLGIFSPDNL</sequence>
<name>A0A8S5P7I1_9CAUD</name>
<reference evidence="1" key="1">
    <citation type="journal article" date="2021" name="Proc. Natl. Acad. Sci. U.S.A.">
        <title>A Catalog of Tens of Thousands of Viruses from Human Metagenomes Reveals Hidden Associations with Chronic Diseases.</title>
        <authorList>
            <person name="Tisza M.J."/>
            <person name="Buck C.B."/>
        </authorList>
    </citation>
    <scope>NUCLEOTIDE SEQUENCE</scope>
    <source>
        <strain evidence="1">CtTwu10</strain>
    </source>
</reference>